<reference evidence="1 2" key="1">
    <citation type="journal article" date="2012" name="BMC Genomics">
        <title>Complete genome sequence of Saccharothrix espanaensis DSM 44229T and comparison to the other completely sequenced Pseudonocardiaceae.</title>
        <authorList>
            <person name="Strobel T."/>
            <person name="Al-Dilaimi A."/>
            <person name="Blom J."/>
            <person name="Gessner A."/>
            <person name="Kalinowski J."/>
            <person name="Luzhetska M."/>
            <person name="Puhler A."/>
            <person name="Szczepanowski R."/>
            <person name="Bechthold A."/>
            <person name="Ruckert C."/>
        </authorList>
    </citation>
    <scope>NUCLEOTIDE SEQUENCE [LARGE SCALE GENOMIC DNA]</scope>
    <source>
        <strain evidence="2">ATCC 51144 / DSM 44229 / JCM 9112 / NBRC 15066 / NRRL 15764</strain>
    </source>
</reference>
<sequence length="145" mass="15399">MVTAVLCVLALAGCGSRVTGTAKALQITDVEHTLVTSYFTALNEAGTQGVTQQRELLADTQHPDFREGDCELPDGTIRVQPTMSTLRLDPDWTPPGQDEHPRGVVVVVAVTLTVVQDGIEIGSQIGSQHLVLLNGKTYGFAPCAT</sequence>
<evidence type="ECO:0000313" key="1">
    <source>
        <dbReference type="EMBL" id="CCH35401.1"/>
    </source>
</evidence>
<dbReference type="KEGG" id="sesp:BN6_81840"/>
<dbReference type="PATRIC" id="fig|1179773.3.peg.8259"/>
<protein>
    <submittedName>
        <fullName evidence="1">Putative secreted protein</fullName>
    </submittedName>
</protein>
<gene>
    <name evidence="1" type="ordered locus">BN6_81840</name>
</gene>
<name>K0KAU2_SACES</name>
<organism evidence="1 2">
    <name type="scientific">Saccharothrix espanaensis (strain ATCC 51144 / DSM 44229 / JCM 9112 / NBRC 15066 / NRRL 15764)</name>
    <dbReference type="NCBI Taxonomy" id="1179773"/>
    <lineage>
        <taxon>Bacteria</taxon>
        <taxon>Bacillati</taxon>
        <taxon>Actinomycetota</taxon>
        <taxon>Actinomycetes</taxon>
        <taxon>Pseudonocardiales</taxon>
        <taxon>Pseudonocardiaceae</taxon>
        <taxon>Saccharothrix</taxon>
    </lineage>
</organism>
<proteinExistence type="predicted"/>
<dbReference type="EMBL" id="HE804045">
    <property type="protein sequence ID" value="CCH35401.1"/>
    <property type="molecule type" value="Genomic_DNA"/>
</dbReference>
<evidence type="ECO:0000313" key="2">
    <source>
        <dbReference type="Proteomes" id="UP000006281"/>
    </source>
</evidence>
<dbReference type="BioCyc" id="SESP1179773:BN6_RS39640-MONOMER"/>
<keyword evidence="2" id="KW-1185">Reference proteome</keyword>
<dbReference type="STRING" id="1179773.BN6_81840"/>
<dbReference type="HOGENOM" id="CLU_1803662_0_0_11"/>
<dbReference type="eggNOG" id="ENOG50341YN">
    <property type="taxonomic scope" value="Bacteria"/>
</dbReference>
<dbReference type="AlphaFoldDB" id="K0KAU2"/>
<accession>K0KAU2</accession>
<dbReference type="Proteomes" id="UP000006281">
    <property type="component" value="Chromosome"/>
</dbReference>